<dbReference type="RefSeq" id="WP_211532997.1">
    <property type="nucleotide sequence ID" value="NZ_CP058560.1"/>
</dbReference>
<dbReference type="PROSITE" id="PS01091">
    <property type="entry name" value="TATD_3"/>
    <property type="match status" value="1"/>
</dbReference>
<dbReference type="InterPro" id="IPR015991">
    <property type="entry name" value="TatD/YcfH-like"/>
</dbReference>
<name>A0A8T8KB59_9EURY</name>
<keyword evidence="2 4" id="KW-0378">Hydrolase</keyword>
<dbReference type="GeneID" id="64821074"/>
<gene>
    <name evidence="4" type="ORF">HYG87_09875</name>
</gene>
<feature type="binding site" evidence="3">
    <location>
        <position position="131"/>
    </location>
    <ligand>
        <name>a divalent metal cation</name>
        <dbReference type="ChEBI" id="CHEBI:60240"/>
        <label>2</label>
    </ligand>
</feature>
<keyword evidence="1 3" id="KW-0479">Metal-binding</keyword>
<dbReference type="PANTHER" id="PTHR46124:SF2">
    <property type="entry name" value="D-AMINOACYL-TRNA DEACYLASE"/>
    <property type="match status" value="1"/>
</dbReference>
<feature type="binding site" evidence="3">
    <location>
        <position position="203"/>
    </location>
    <ligand>
        <name>a divalent metal cation</name>
        <dbReference type="ChEBI" id="CHEBI:60240"/>
        <label>1</label>
    </ligand>
</feature>
<dbReference type="OrthoDB" id="26412at2157"/>
<evidence type="ECO:0000256" key="3">
    <source>
        <dbReference type="PIRSR" id="PIRSR005902-1"/>
    </source>
</evidence>
<dbReference type="Gene3D" id="3.20.20.140">
    <property type="entry name" value="Metal-dependent hydrolases"/>
    <property type="match status" value="1"/>
</dbReference>
<evidence type="ECO:0000256" key="1">
    <source>
        <dbReference type="ARBA" id="ARBA00022723"/>
    </source>
</evidence>
<feature type="binding site" evidence="3">
    <location>
        <position position="7"/>
    </location>
    <ligand>
        <name>a divalent metal cation</name>
        <dbReference type="ChEBI" id="CHEBI:60240"/>
        <label>1</label>
    </ligand>
</feature>
<feature type="binding site" evidence="3">
    <location>
        <position position="93"/>
    </location>
    <ligand>
        <name>a divalent metal cation</name>
        <dbReference type="ChEBI" id="CHEBI:60240"/>
        <label>1</label>
    </ligand>
</feature>
<sequence length="252" mass="28867">MIDTHAHVDFKDFNKNREEVIKRAKDKLMALINSGATLGGNRRALELSKKHKGFIYPTLGFHPVNSSKAEFKVVEEVIDLIEDNIEKAVGIGEAGMDYYHVKDLEGRRKQEKVFKLFANLAAEYELPLVIHARECEEKALNIVKKFNSIPEVVFHCYSGDYQTAQKIIEEEYYVSFSTMICFSKHHQDLAAKIPLKSILTETDSPYLSPFKGEKNEPSFLYEAVNKLAKLQSLPFKKVDKITENNAKYVFKI</sequence>
<dbReference type="PANTHER" id="PTHR46124">
    <property type="entry name" value="D-AMINOACYL-TRNA DEACYLASE"/>
    <property type="match status" value="1"/>
</dbReference>
<evidence type="ECO:0000256" key="2">
    <source>
        <dbReference type="ARBA" id="ARBA00022801"/>
    </source>
</evidence>
<organism evidence="4 5">
    <name type="scientific">Methanobacterium alkalithermotolerans</name>
    <dbReference type="NCBI Taxonomy" id="2731220"/>
    <lineage>
        <taxon>Archaea</taxon>
        <taxon>Methanobacteriati</taxon>
        <taxon>Methanobacteriota</taxon>
        <taxon>Methanomada group</taxon>
        <taxon>Methanobacteria</taxon>
        <taxon>Methanobacteriales</taxon>
        <taxon>Methanobacteriaceae</taxon>
        <taxon>Methanobacterium</taxon>
    </lineage>
</organism>
<dbReference type="Pfam" id="PF01026">
    <property type="entry name" value="TatD_DNase"/>
    <property type="match status" value="1"/>
</dbReference>
<dbReference type="GO" id="GO:0004536">
    <property type="term" value="F:DNA nuclease activity"/>
    <property type="evidence" value="ECO:0007669"/>
    <property type="project" value="InterPro"/>
</dbReference>
<dbReference type="GO" id="GO:0046872">
    <property type="term" value="F:metal ion binding"/>
    <property type="evidence" value="ECO:0007669"/>
    <property type="project" value="UniProtKB-KW"/>
</dbReference>
<dbReference type="SUPFAM" id="SSF51556">
    <property type="entry name" value="Metallo-dependent hydrolases"/>
    <property type="match status" value="1"/>
</dbReference>
<dbReference type="EMBL" id="CP058560">
    <property type="protein sequence ID" value="QUH24040.1"/>
    <property type="molecule type" value="Genomic_DNA"/>
</dbReference>
<dbReference type="NCBIfam" id="TIGR00010">
    <property type="entry name" value="YchF/TatD family DNA exonuclease"/>
    <property type="match status" value="1"/>
</dbReference>
<feature type="binding site" evidence="3">
    <location>
        <position position="155"/>
    </location>
    <ligand>
        <name>a divalent metal cation</name>
        <dbReference type="ChEBI" id="CHEBI:60240"/>
        <label>2</label>
    </ligand>
</feature>
<keyword evidence="5" id="KW-1185">Reference proteome</keyword>
<feature type="binding site" evidence="3">
    <location>
        <position position="5"/>
    </location>
    <ligand>
        <name>a divalent metal cation</name>
        <dbReference type="ChEBI" id="CHEBI:60240"/>
        <label>1</label>
    </ligand>
</feature>
<dbReference type="AlphaFoldDB" id="A0A8T8KB59"/>
<reference evidence="4" key="1">
    <citation type="submission" date="2020-07" db="EMBL/GenBank/DDBJ databases">
        <title>Methanobacterium. sp. MethCan genome.</title>
        <authorList>
            <person name="Postec A."/>
            <person name="Quemeneur M."/>
        </authorList>
    </citation>
    <scope>NUCLEOTIDE SEQUENCE</scope>
    <source>
        <strain evidence="4">MethCAN</strain>
    </source>
</reference>
<dbReference type="InterPro" id="IPR032466">
    <property type="entry name" value="Metal_Hydrolase"/>
</dbReference>
<dbReference type="Proteomes" id="UP000681041">
    <property type="component" value="Chromosome"/>
</dbReference>
<evidence type="ECO:0000313" key="5">
    <source>
        <dbReference type="Proteomes" id="UP000681041"/>
    </source>
</evidence>
<evidence type="ECO:0000313" key="4">
    <source>
        <dbReference type="EMBL" id="QUH24040.1"/>
    </source>
</evidence>
<dbReference type="InterPro" id="IPR001130">
    <property type="entry name" value="TatD-like"/>
</dbReference>
<dbReference type="CDD" id="cd01310">
    <property type="entry name" value="TatD_DNAse"/>
    <property type="match status" value="1"/>
</dbReference>
<dbReference type="PIRSF" id="PIRSF005902">
    <property type="entry name" value="DNase_TatD"/>
    <property type="match status" value="1"/>
</dbReference>
<proteinExistence type="predicted"/>
<dbReference type="KEGG" id="meme:HYG87_09875"/>
<dbReference type="InterPro" id="IPR018228">
    <property type="entry name" value="DNase_TatD-rel_CS"/>
</dbReference>
<accession>A0A8T8KB59</accession>
<protein>
    <submittedName>
        <fullName evidence="4">TatD family hydrolase</fullName>
    </submittedName>
</protein>
<dbReference type="GO" id="GO:0016788">
    <property type="term" value="F:hydrolase activity, acting on ester bonds"/>
    <property type="evidence" value="ECO:0007669"/>
    <property type="project" value="InterPro"/>
</dbReference>